<organism evidence="5 6">
    <name type="scientific">Niastella koreensis</name>
    <dbReference type="NCBI Taxonomy" id="354356"/>
    <lineage>
        <taxon>Bacteria</taxon>
        <taxon>Pseudomonadati</taxon>
        <taxon>Bacteroidota</taxon>
        <taxon>Chitinophagia</taxon>
        <taxon>Chitinophagales</taxon>
        <taxon>Chitinophagaceae</taxon>
        <taxon>Niastella</taxon>
    </lineage>
</organism>
<feature type="coiled-coil region" evidence="3">
    <location>
        <begin position="29"/>
        <end position="56"/>
    </location>
</feature>
<dbReference type="PROSITE" id="PS51635">
    <property type="entry name" value="PNPLA"/>
    <property type="match status" value="1"/>
</dbReference>
<evidence type="ECO:0000256" key="3">
    <source>
        <dbReference type="SAM" id="Coils"/>
    </source>
</evidence>
<sequence>MATDNPKAIRLGICMAGAVSAGAYTAGVVDYLIETLERWQQKKEQIQRKLNQGEALTEMEKLVPLHNVVIEVLSGASAGGMTAAVLAYSFNDGSYYTKKNNDIIARNYNIPDALDTPTKLYDVWVNMADDEKGSTFKKLMNTDDVMPLNNMKSLLNSAPIDRIAEKAIPRNIQFNPPKYVSEYVSVLLSITNLEGIPIDIRFSNIDSNNPTCNVLKMHSGFLHYQFKGQSLFIDYPAEIITEATKGHLAVAAKATGAFPFGLSNRKIVVNRMFFEDFKNRLKLHSNMNVNLKLPEDKNYVFNAVDGGAINNEPIGTTMRILDCKKKEYHPDDENYMILIDPFPTVTNAAKRDEYCEPKEYTLLEQAKKIVKAFRNQSMFKQEDLLNGLEMEHKRYLIYPIKRKFYFLACGLIEGFSGFFKKEFREHDYQLGRKNCQAFLRFYFGESLEKYRQITNYNITEEQFIKWRYNINYGKADVPELWRMPLIPDLLRLNSEDEIETPQYNGLTSTELATANKLIKKRIEKVVNASYPAIQKAGKSINIVVGWLLKFFSRYMRKKISSTLYDKSASYLSDTFYPQTLKQEDLLLFFIQKIQAKGRLYQKTKGVWARISAGGEQIVSWTSDGRETSNITSVGDYVLQNDTKIKEEYIVKPDKFQDRYIHEKENYYVPNQKARVYAIQLTAGNIAAFKLEGLQQLIDNPSNPIYIEAPWHESQALRLDDYLVIPLAKNEVYRIGQKEFVETYKIV</sequence>
<dbReference type="Pfam" id="PF01734">
    <property type="entry name" value="Patatin"/>
    <property type="match status" value="1"/>
</dbReference>
<dbReference type="Proteomes" id="UP000192277">
    <property type="component" value="Unassembled WGS sequence"/>
</dbReference>
<reference evidence="5 6" key="1">
    <citation type="submission" date="2016-04" db="EMBL/GenBank/DDBJ databases">
        <authorList>
            <person name="Chen L."/>
            <person name="Zhuang W."/>
            <person name="Wang G."/>
        </authorList>
    </citation>
    <scope>NUCLEOTIDE SEQUENCE [LARGE SCALE GENOMIC DNA]</scope>
    <source>
        <strain evidence="6">GR20</strain>
    </source>
</reference>
<dbReference type="EMBL" id="LWBO01000028">
    <property type="protein sequence ID" value="OQP44289.1"/>
    <property type="molecule type" value="Genomic_DNA"/>
</dbReference>
<comment type="caution">
    <text evidence="5">The sequence shown here is derived from an EMBL/GenBank/DDBJ whole genome shotgun (WGS) entry which is preliminary data.</text>
</comment>
<gene>
    <name evidence="5" type="ORF">A4D02_35530</name>
</gene>
<feature type="active site" description="Nucleophile" evidence="2">
    <location>
        <position position="77"/>
    </location>
</feature>
<keyword evidence="1 2" id="KW-0443">Lipid metabolism</keyword>
<evidence type="ECO:0000313" key="6">
    <source>
        <dbReference type="Proteomes" id="UP000192277"/>
    </source>
</evidence>
<dbReference type="InterPro" id="IPR016035">
    <property type="entry name" value="Acyl_Trfase/lysoPLipase"/>
</dbReference>
<dbReference type="Gene3D" id="3.40.1090.10">
    <property type="entry name" value="Cytosolic phospholipase A2 catalytic domain"/>
    <property type="match status" value="1"/>
</dbReference>
<feature type="short sequence motif" description="DGA/G" evidence="2">
    <location>
        <begin position="305"/>
        <end position="307"/>
    </location>
</feature>
<keyword evidence="2" id="KW-0442">Lipid degradation</keyword>
<evidence type="ECO:0000256" key="2">
    <source>
        <dbReference type="PROSITE-ProRule" id="PRU01161"/>
    </source>
</evidence>
<feature type="short sequence motif" description="GXSXG" evidence="2">
    <location>
        <begin position="75"/>
        <end position="79"/>
    </location>
</feature>
<keyword evidence="2" id="KW-0378">Hydrolase</keyword>
<evidence type="ECO:0000256" key="1">
    <source>
        <dbReference type="ARBA" id="ARBA00023098"/>
    </source>
</evidence>
<name>A0ABX3NSH7_9BACT</name>
<dbReference type="InterPro" id="IPR002641">
    <property type="entry name" value="PNPLA_dom"/>
</dbReference>
<feature type="domain" description="PNPLA" evidence="4">
    <location>
        <begin position="13"/>
        <end position="318"/>
    </location>
</feature>
<proteinExistence type="predicted"/>
<keyword evidence="6" id="KW-1185">Reference proteome</keyword>
<protein>
    <recommendedName>
        <fullName evidence="4">PNPLA domain-containing protein</fullName>
    </recommendedName>
</protein>
<evidence type="ECO:0000259" key="4">
    <source>
        <dbReference type="PROSITE" id="PS51635"/>
    </source>
</evidence>
<dbReference type="RefSeq" id="WP_014219598.1">
    <property type="nucleotide sequence ID" value="NZ_LWBO01000028.1"/>
</dbReference>
<accession>A0ABX3NSH7</accession>
<keyword evidence="3" id="KW-0175">Coiled coil</keyword>
<feature type="active site" description="Proton acceptor" evidence="2">
    <location>
        <position position="305"/>
    </location>
</feature>
<comment type="caution">
    <text evidence="2">Lacks conserved residue(s) required for the propagation of feature annotation.</text>
</comment>
<evidence type="ECO:0000313" key="5">
    <source>
        <dbReference type="EMBL" id="OQP44289.1"/>
    </source>
</evidence>
<dbReference type="SUPFAM" id="SSF52151">
    <property type="entry name" value="FabD/lysophospholipase-like"/>
    <property type="match status" value="1"/>
</dbReference>